<dbReference type="GO" id="GO:0032922">
    <property type="term" value="P:circadian regulation of gene expression"/>
    <property type="evidence" value="ECO:0007669"/>
    <property type="project" value="TreeGrafter"/>
</dbReference>
<comment type="caution">
    <text evidence="2">The sequence shown here is derived from an EMBL/GenBank/DDBJ whole genome shotgun (WGS) entry which is preliminary data.</text>
</comment>
<dbReference type="InterPro" id="IPR006050">
    <property type="entry name" value="DNA_photolyase_N"/>
</dbReference>
<dbReference type="GO" id="GO:0043153">
    <property type="term" value="P:entrainment of circadian clock by photoperiod"/>
    <property type="evidence" value="ECO:0007669"/>
    <property type="project" value="TreeGrafter"/>
</dbReference>
<proteinExistence type="predicted"/>
<dbReference type="GO" id="GO:0005634">
    <property type="term" value="C:nucleus"/>
    <property type="evidence" value="ECO:0007669"/>
    <property type="project" value="TreeGrafter"/>
</dbReference>
<gene>
    <name evidence="2" type="ORF">TWF694_001160</name>
</gene>
<dbReference type="PROSITE" id="PS51645">
    <property type="entry name" value="PHR_CRY_ALPHA_BETA"/>
    <property type="match status" value="1"/>
</dbReference>
<dbReference type="InterPro" id="IPR014729">
    <property type="entry name" value="Rossmann-like_a/b/a_fold"/>
</dbReference>
<sequence length="112" mass="12737">MSTTQKSDRTAGNFCRLDCQQALSDGLSRLNPNSRLLVVREAPTTILPKLFKAWKITHIVFEKDTDSYARKRDEVVVEAATRAGVQCVVKYGRTLWDSDVNKPDGFLYQKTR</sequence>
<dbReference type="AlphaFoldDB" id="A0AAV9XSA1"/>
<keyword evidence="3" id="KW-1185">Reference proteome</keyword>
<dbReference type="EMBL" id="JAVHJO010000001">
    <property type="protein sequence ID" value="KAK6544466.1"/>
    <property type="molecule type" value="Genomic_DNA"/>
</dbReference>
<dbReference type="GO" id="GO:0071949">
    <property type="term" value="F:FAD binding"/>
    <property type="evidence" value="ECO:0007669"/>
    <property type="project" value="TreeGrafter"/>
</dbReference>
<dbReference type="GO" id="GO:0003677">
    <property type="term" value="F:DNA binding"/>
    <property type="evidence" value="ECO:0007669"/>
    <property type="project" value="TreeGrafter"/>
</dbReference>
<evidence type="ECO:0000313" key="2">
    <source>
        <dbReference type="EMBL" id="KAK6544466.1"/>
    </source>
</evidence>
<dbReference type="InterPro" id="IPR036155">
    <property type="entry name" value="Crypto/Photolyase_N_sf"/>
</dbReference>
<reference evidence="2 3" key="1">
    <citation type="submission" date="2019-10" db="EMBL/GenBank/DDBJ databases">
        <authorList>
            <person name="Palmer J.M."/>
        </authorList>
    </citation>
    <scope>NUCLEOTIDE SEQUENCE [LARGE SCALE GENOMIC DNA]</scope>
    <source>
        <strain evidence="2 3">TWF694</strain>
    </source>
</reference>
<dbReference type="Pfam" id="PF00875">
    <property type="entry name" value="DNA_photolyase"/>
    <property type="match status" value="1"/>
</dbReference>
<accession>A0AAV9XSA1</accession>
<dbReference type="Proteomes" id="UP001365542">
    <property type="component" value="Unassembled WGS sequence"/>
</dbReference>
<dbReference type="PANTHER" id="PTHR11455">
    <property type="entry name" value="CRYPTOCHROME"/>
    <property type="match status" value="1"/>
</dbReference>
<dbReference type="SUPFAM" id="SSF52425">
    <property type="entry name" value="Cryptochrome/photolyase, N-terminal domain"/>
    <property type="match status" value="1"/>
</dbReference>
<name>A0AAV9XSA1_9PEZI</name>
<dbReference type="Gene3D" id="3.40.50.620">
    <property type="entry name" value="HUPs"/>
    <property type="match status" value="1"/>
</dbReference>
<dbReference type="GO" id="GO:0003904">
    <property type="term" value="F:deoxyribodipyrimidine photo-lyase activity"/>
    <property type="evidence" value="ECO:0007669"/>
    <property type="project" value="TreeGrafter"/>
</dbReference>
<dbReference type="GO" id="GO:0005737">
    <property type="term" value="C:cytoplasm"/>
    <property type="evidence" value="ECO:0007669"/>
    <property type="project" value="TreeGrafter"/>
</dbReference>
<organism evidence="2 3">
    <name type="scientific">Orbilia ellipsospora</name>
    <dbReference type="NCBI Taxonomy" id="2528407"/>
    <lineage>
        <taxon>Eukaryota</taxon>
        <taxon>Fungi</taxon>
        <taxon>Dikarya</taxon>
        <taxon>Ascomycota</taxon>
        <taxon>Pezizomycotina</taxon>
        <taxon>Orbiliomycetes</taxon>
        <taxon>Orbiliales</taxon>
        <taxon>Orbiliaceae</taxon>
        <taxon>Orbilia</taxon>
    </lineage>
</organism>
<evidence type="ECO:0000259" key="1">
    <source>
        <dbReference type="PROSITE" id="PS51645"/>
    </source>
</evidence>
<dbReference type="InterPro" id="IPR002081">
    <property type="entry name" value="Cryptochrome/DNA_photolyase_1"/>
</dbReference>
<dbReference type="PANTHER" id="PTHR11455:SF9">
    <property type="entry name" value="CRYPTOCHROME CIRCADIAN CLOCK 5 ISOFORM X1"/>
    <property type="match status" value="1"/>
</dbReference>
<protein>
    <recommendedName>
        <fullName evidence="1">Photolyase/cryptochrome alpha/beta domain-containing protein</fullName>
    </recommendedName>
</protein>
<evidence type="ECO:0000313" key="3">
    <source>
        <dbReference type="Proteomes" id="UP001365542"/>
    </source>
</evidence>
<feature type="domain" description="Photolyase/cryptochrome alpha/beta" evidence="1">
    <location>
        <begin position="1"/>
        <end position="95"/>
    </location>
</feature>